<evidence type="ECO:0000313" key="1">
    <source>
        <dbReference type="EMBL" id="KAJ6951786.1"/>
    </source>
</evidence>
<keyword evidence="2" id="KW-1185">Reference proteome</keyword>
<gene>
    <name evidence="1" type="ORF">NC653_041055</name>
</gene>
<dbReference type="Proteomes" id="UP001164929">
    <property type="component" value="Chromosome 19"/>
</dbReference>
<protein>
    <submittedName>
        <fullName evidence="1">Uncharacterized protein</fullName>
    </submittedName>
</protein>
<name>A0AAD6L7N0_9ROSI</name>
<organism evidence="1 2">
    <name type="scientific">Populus alba x Populus x berolinensis</name>
    <dbReference type="NCBI Taxonomy" id="444605"/>
    <lineage>
        <taxon>Eukaryota</taxon>
        <taxon>Viridiplantae</taxon>
        <taxon>Streptophyta</taxon>
        <taxon>Embryophyta</taxon>
        <taxon>Tracheophyta</taxon>
        <taxon>Spermatophyta</taxon>
        <taxon>Magnoliopsida</taxon>
        <taxon>eudicotyledons</taxon>
        <taxon>Gunneridae</taxon>
        <taxon>Pentapetalae</taxon>
        <taxon>rosids</taxon>
        <taxon>fabids</taxon>
        <taxon>Malpighiales</taxon>
        <taxon>Salicaceae</taxon>
        <taxon>Saliceae</taxon>
        <taxon>Populus</taxon>
    </lineage>
</organism>
<proteinExistence type="predicted"/>
<accession>A0AAD6L7N0</accession>
<reference evidence="1" key="1">
    <citation type="journal article" date="2023" name="Mol. Ecol. Resour.">
        <title>Chromosome-level genome assembly of a triploid poplar Populus alba 'Berolinensis'.</title>
        <authorList>
            <person name="Chen S."/>
            <person name="Yu Y."/>
            <person name="Wang X."/>
            <person name="Wang S."/>
            <person name="Zhang T."/>
            <person name="Zhou Y."/>
            <person name="He R."/>
            <person name="Meng N."/>
            <person name="Wang Y."/>
            <person name="Liu W."/>
            <person name="Liu Z."/>
            <person name="Liu J."/>
            <person name="Guo Q."/>
            <person name="Huang H."/>
            <person name="Sederoff R.R."/>
            <person name="Wang G."/>
            <person name="Qu G."/>
            <person name="Chen S."/>
        </authorList>
    </citation>
    <scope>NUCLEOTIDE SEQUENCE</scope>
    <source>
        <strain evidence="1">SC-2020</strain>
    </source>
</reference>
<sequence>MQILIEKSVGKIFNGDSEECLNQVVIHKTLWQEVANCRSFNDLILFYTTSAGTKFNSFGVPLYLGIFSSKLKHENTPNLSLRVSYPFM</sequence>
<dbReference type="AlphaFoldDB" id="A0AAD6L7N0"/>
<dbReference type="EMBL" id="JAQIZT010000019">
    <property type="protein sequence ID" value="KAJ6951786.1"/>
    <property type="molecule type" value="Genomic_DNA"/>
</dbReference>
<comment type="caution">
    <text evidence="1">The sequence shown here is derived from an EMBL/GenBank/DDBJ whole genome shotgun (WGS) entry which is preliminary data.</text>
</comment>
<evidence type="ECO:0000313" key="2">
    <source>
        <dbReference type="Proteomes" id="UP001164929"/>
    </source>
</evidence>